<gene>
    <name evidence="9" type="ORF">GCM10022224_017640</name>
</gene>
<keyword evidence="10" id="KW-1185">Reference proteome</keyword>
<feature type="transmembrane region" description="Helical" evidence="7">
    <location>
        <begin position="426"/>
        <end position="447"/>
    </location>
</feature>
<evidence type="ECO:0000256" key="6">
    <source>
        <dbReference type="ARBA" id="ARBA00038076"/>
    </source>
</evidence>
<evidence type="ECO:0000256" key="2">
    <source>
        <dbReference type="ARBA" id="ARBA00022475"/>
    </source>
</evidence>
<evidence type="ECO:0000256" key="4">
    <source>
        <dbReference type="ARBA" id="ARBA00022989"/>
    </source>
</evidence>
<keyword evidence="5 7" id="KW-0472">Membrane</keyword>
<keyword evidence="2" id="KW-1003">Cell membrane</keyword>
<evidence type="ECO:0000256" key="1">
    <source>
        <dbReference type="ARBA" id="ARBA00004651"/>
    </source>
</evidence>
<dbReference type="Proteomes" id="UP001500902">
    <property type="component" value="Unassembled WGS sequence"/>
</dbReference>
<evidence type="ECO:0000313" key="9">
    <source>
        <dbReference type="EMBL" id="GAA3655024.1"/>
    </source>
</evidence>
<feature type="transmembrane region" description="Helical" evidence="7">
    <location>
        <begin position="882"/>
        <end position="906"/>
    </location>
</feature>
<reference evidence="10" key="1">
    <citation type="journal article" date="2019" name="Int. J. Syst. Evol. Microbiol.">
        <title>The Global Catalogue of Microorganisms (GCM) 10K type strain sequencing project: providing services to taxonomists for standard genome sequencing and annotation.</title>
        <authorList>
            <consortium name="The Broad Institute Genomics Platform"/>
            <consortium name="The Broad Institute Genome Sequencing Center for Infectious Disease"/>
            <person name="Wu L."/>
            <person name="Ma J."/>
        </authorList>
    </citation>
    <scope>NUCLEOTIDE SEQUENCE [LARGE SCALE GENOMIC DNA]</scope>
    <source>
        <strain evidence="10">JCM 16904</strain>
    </source>
</reference>
<feature type="transmembrane region" description="Helical" evidence="7">
    <location>
        <begin position="524"/>
        <end position="544"/>
    </location>
</feature>
<dbReference type="InterPro" id="IPR003838">
    <property type="entry name" value="ABC3_permease_C"/>
</dbReference>
<sequence>MRGPLVVKRALSEPLLLLAAFGSILLATVTLVTLTMYATSIDDAGVRRAMETASYRERTTTISALVTAETLPRYDRAVQDELARVYTTPPAVTTSLRSDSYVMPGQDGEELPELLRFGSHDGLGEHARLVSGRWPRTGGPVVEAAISRSAAVATGFGTGREFVTKGRLDRRPVTVRVVGVFQLDDPMGERWAGEDLLSRGAERGEYTTYGPLMVPRETFVARFATGVRAIWTAEPDLTTLAPERLRPLAEAIGQTGERLTAAGCANCVAASRLPEILTQLATASLVTRSTMLIPVLQLLLLAAYALTLTARLLADHRRMEVALLRSRGAGTVRLAALAAGEALLVALPCAVVAPLLGPPLLALVHRLPWIRASGVRLTPSPDLGAFLVSFGVALAAAVLLALPSLAGARRTYVEEQSARGRGVRGLVERAGADLALLAVAALAIWQLQRYGAPVTVTAAGGLGVDPLIISGPALALLAGGMLGLRLVPRVSRLAERLTSRRRTLAPALGAWQVSRRPLKYAGPALLLTLAIAMGVLSMATTSTWQASQLDQADHQAGADLRLSGPSEGLELGSLGRGTAFTTLPGVTAASPGFRGQVEVSGESALLLGLDAAKLGELFDLRPDLSAQTVAQMSLALAGRQAGRLDLPGQPRALTVRVDADAAATARLVLSDALGVWQELPLGDLREGANRIDLDLAALAGRSGEITYPLALRGLITGEPTGPGGAVRLTGLSADGRDVPVSQAVGAAPGVIAFAPSREPEPLPVVLTPGLATALKLGVGQSGPARLAGRVQRVEVVGIVTSMPTSAPGQQAVLADWGTMQAYELAAAQSPRPATEWWLAAADTVPAREILREHPQWDVTALDRRELTAKLRDDPLASGLQGALILGFAAALGFAVLGFLVNAVVAARERSAEFAVLRALGTSPRQMFGMLVTEQAFVIGLSPVAGTALAVVVGNLVVPRIVLTGQASAVTPGVLLHIPWTATAALLALVAGALFTIVAGLARHLRRGQSVEDR</sequence>
<dbReference type="PANTHER" id="PTHR30572">
    <property type="entry name" value="MEMBRANE COMPONENT OF TRANSPORTER-RELATED"/>
    <property type="match status" value="1"/>
</dbReference>
<comment type="subcellular location">
    <subcellularLocation>
        <location evidence="1">Cell membrane</location>
        <topology evidence="1">Multi-pass membrane protein</topology>
    </subcellularLocation>
</comment>
<comment type="similarity">
    <text evidence="6">Belongs to the ABC-4 integral membrane protein family.</text>
</comment>
<feature type="domain" description="ABC3 transporter permease C-terminal" evidence="8">
    <location>
        <begin position="887"/>
        <end position="998"/>
    </location>
</feature>
<organism evidence="9 10">
    <name type="scientific">Nonomuraea antimicrobica</name>
    <dbReference type="NCBI Taxonomy" id="561173"/>
    <lineage>
        <taxon>Bacteria</taxon>
        <taxon>Bacillati</taxon>
        <taxon>Actinomycetota</taxon>
        <taxon>Actinomycetes</taxon>
        <taxon>Streptosporangiales</taxon>
        <taxon>Streptosporangiaceae</taxon>
        <taxon>Nonomuraea</taxon>
    </lineage>
</organism>
<dbReference type="RefSeq" id="WP_344874837.1">
    <property type="nucleotide sequence ID" value="NZ_BAAAZP010000027.1"/>
</dbReference>
<dbReference type="EMBL" id="BAAAZP010000027">
    <property type="protein sequence ID" value="GAA3655024.1"/>
    <property type="molecule type" value="Genomic_DNA"/>
</dbReference>
<feature type="transmembrane region" description="Helical" evidence="7">
    <location>
        <begin position="383"/>
        <end position="405"/>
    </location>
</feature>
<accession>A0ABP7BAW6</accession>
<evidence type="ECO:0000256" key="3">
    <source>
        <dbReference type="ARBA" id="ARBA00022692"/>
    </source>
</evidence>
<dbReference type="InterPro" id="IPR050250">
    <property type="entry name" value="Macrolide_Exporter_MacB"/>
</dbReference>
<feature type="transmembrane region" description="Helical" evidence="7">
    <location>
        <begin position="291"/>
        <end position="313"/>
    </location>
</feature>
<feature type="transmembrane region" description="Helical" evidence="7">
    <location>
        <begin position="334"/>
        <end position="356"/>
    </location>
</feature>
<keyword evidence="4 7" id="KW-1133">Transmembrane helix</keyword>
<feature type="domain" description="ABC3 transporter permease C-terminal" evidence="8">
    <location>
        <begin position="296"/>
        <end position="411"/>
    </location>
</feature>
<comment type="caution">
    <text evidence="9">The sequence shown here is derived from an EMBL/GenBank/DDBJ whole genome shotgun (WGS) entry which is preliminary data.</text>
</comment>
<name>A0ABP7BAW6_9ACTN</name>
<evidence type="ECO:0000313" key="10">
    <source>
        <dbReference type="Proteomes" id="UP001500902"/>
    </source>
</evidence>
<evidence type="ECO:0000259" key="8">
    <source>
        <dbReference type="Pfam" id="PF02687"/>
    </source>
</evidence>
<feature type="transmembrane region" description="Helical" evidence="7">
    <location>
        <begin position="977"/>
        <end position="1001"/>
    </location>
</feature>
<feature type="transmembrane region" description="Helical" evidence="7">
    <location>
        <begin position="467"/>
        <end position="487"/>
    </location>
</feature>
<proteinExistence type="inferred from homology"/>
<evidence type="ECO:0000256" key="7">
    <source>
        <dbReference type="SAM" id="Phobius"/>
    </source>
</evidence>
<feature type="transmembrane region" description="Helical" evidence="7">
    <location>
        <begin position="927"/>
        <end position="957"/>
    </location>
</feature>
<dbReference type="PANTHER" id="PTHR30572:SF4">
    <property type="entry name" value="ABC TRANSPORTER PERMEASE YTRF"/>
    <property type="match status" value="1"/>
</dbReference>
<dbReference type="Pfam" id="PF02687">
    <property type="entry name" value="FtsX"/>
    <property type="match status" value="2"/>
</dbReference>
<keyword evidence="3 7" id="KW-0812">Transmembrane</keyword>
<evidence type="ECO:0000256" key="5">
    <source>
        <dbReference type="ARBA" id="ARBA00023136"/>
    </source>
</evidence>
<protein>
    <submittedName>
        <fullName evidence="9">ABC transporter permease</fullName>
    </submittedName>
</protein>